<dbReference type="Pfam" id="PF13411">
    <property type="entry name" value="MerR_1"/>
    <property type="match status" value="1"/>
</dbReference>
<dbReference type="GO" id="GO:0003700">
    <property type="term" value="F:DNA-binding transcription factor activity"/>
    <property type="evidence" value="ECO:0007669"/>
    <property type="project" value="InterPro"/>
</dbReference>
<dbReference type="PANTHER" id="PTHR30204:SF90">
    <property type="entry name" value="HTH-TYPE TRANSCRIPTIONAL ACTIVATOR MTA"/>
    <property type="match status" value="1"/>
</dbReference>
<dbReference type="InterPro" id="IPR000551">
    <property type="entry name" value="MerR-type_HTH_dom"/>
</dbReference>
<sequence>MNYTIKQLSDLAGVSTRTLRYYDQIDLLKPERINQSGYRVYGPKQVDLLQQILFYRELAFSLKEIRSLLKSPNFNFRDALTDHHQKLIAKKQHLEQLIRTVEQTLAAQKGAIQMTDHEKFDAFKKEKLAENERKYGREIRENYGEKTIEKANKQFAGLSRADYEKTQAIEKEMFENLSKAMQLNDPASAAAQKAAALHRQWLFFFWPEGTYSKEAHAGLAQMYVDDPRFTSYYDTHLANGAAKMLRDAVNIYTQQN</sequence>
<evidence type="ECO:0000256" key="3">
    <source>
        <dbReference type="ARBA" id="ARBA00023159"/>
    </source>
</evidence>
<dbReference type="InterPro" id="IPR036244">
    <property type="entry name" value="TipA-like_antibiotic-bd"/>
</dbReference>
<dbReference type="OrthoDB" id="9814833at2"/>
<evidence type="ECO:0000256" key="4">
    <source>
        <dbReference type="ARBA" id="ARBA00023163"/>
    </source>
</evidence>
<reference evidence="6 7" key="1">
    <citation type="journal article" date="2011" name="J. Bacteriol.">
        <title>Draft genome sequence of Sporolactobacillus inulinus strain CASD, an efficient D-lactic acid-producing bacterium with high-concentration lactate tolerance capability.</title>
        <authorList>
            <person name="Yu B."/>
            <person name="Su F."/>
            <person name="Wang L."/>
            <person name="Xu K."/>
            <person name="Zhao B."/>
            <person name="Xu P."/>
        </authorList>
    </citation>
    <scope>NUCLEOTIDE SEQUENCE [LARGE SCALE GENOMIC DNA]</scope>
    <source>
        <strain evidence="6 7">CASD</strain>
    </source>
</reference>
<dbReference type="AlphaFoldDB" id="A0A0U1QPU3"/>
<dbReference type="STRING" id="1069536.SINU_06135"/>
<organism evidence="6 7">
    <name type="scientific">Sporolactobacillus inulinus CASD</name>
    <dbReference type="NCBI Taxonomy" id="1069536"/>
    <lineage>
        <taxon>Bacteria</taxon>
        <taxon>Bacillati</taxon>
        <taxon>Bacillota</taxon>
        <taxon>Bacilli</taxon>
        <taxon>Bacillales</taxon>
        <taxon>Sporolactobacillaceae</taxon>
        <taxon>Sporolactobacillus</taxon>
    </lineage>
</organism>
<dbReference type="Proteomes" id="UP000035553">
    <property type="component" value="Unassembled WGS sequence"/>
</dbReference>
<dbReference type="GO" id="GO:0003677">
    <property type="term" value="F:DNA binding"/>
    <property type="evidence" value="ECO:0007669"/>
    <property type="project" value="UniProtKB-KW"/>
</dbReference>
<evidence type="ECO:0000259" key="5">
    <source>
        <dbReference type="PROSITE" id="PS50937"/>
    </source>
</evidence>
<evidence type="ECO:0000313" key="6">
    <source>
        <dbReference type="EMBL" id="KLI02805.1"/>
    </source>
</evidence>
<dbReference type="SMART" id="SM00422">
    <property type="entry name" value="HTH_MERR"/>
    <property type="match status" value="1"/>
</dbReference>
<evidence type="ECO:0000256" key="2">
    <source>
        <dbReference type="ARBA" id="ARBA00023125"/>
    </source>
</evidence>
<comment type="caution">
    <text evidence="6">The sequence shown here is derived from an EMBL/GenBank/DDBJ whole genome shotgun (WGS) entry which is preliminary data.</text>
</comment>
<dbReference type="PROSITE" id="PS50937">
    <property type="entry name" value="HTH_MERR_2"/>
    <property type="match status" value="1"/>
</dbReference>
<dbReference type="EMBL" id="AFVQ02000072">
    <property type="protein sequence ID" value="KLI02805.1"/>
    <property type="molecule type" value="Genomic_DNA"/>
</dbReference>
<dbReference type="SUPFAM" id="SSF89082">
    <property type="entry name" value="Antibiotic binding domain of TipA-like multidrug resistance regulators"/>
    <property type="match status" value="1"/>
</dbReference>
<dbReference type="PANTHER" id="PTHR30204">
    <property type="entry name" value="REDOX-CYCLING DRUG-SENSING TRANSCRIPTIONAL ACTIVATOR SOXR"/>
    <property type="match status" value="1"/>
</dbReference>
<dbReference type="InterPro" id="IPR012925">
    <property type="entry name" value="TipAS_dom"/>
</dbReference>
<keyword evidence="3" id="KW-0010">Activator</keyword>
<dbReference type="Gene3D" id="1.10.490.50">
    <property type="entry name" value="Antibiotic binding domain of TipA-like multidrug resistance regulators"/>
    <property type="match status" value="1"/>
</dbReference>
<keyword evidence="7" id="KW-1185">Reference proteome</keyword>
<keyword evidence="2" id="KW-0238">DNA-binding</keyword>
<dbReference type="InterPro" id="IPR047057">
    <property type="entry name" value="MerR_fam"/>
</dbReference>
<evidence type="ECO:0000313" key="7">
    <source>
        <dbReference type="Proteomes" id="UP000035553"/>
    </source>
</evidence>
<protein>
    <submittedName>
        <fullName evidence="6">MerR family transcriptional regulator</fullName>
    </submittedName>
</protein>
<proteinExistence type="predicted"/>
<dbReference type="InterPro" id="IPR009061">
    <property type="entry name" value="DNA-bd_dom_put_sf"/>
</dbReference>
<keyword evidence="1" id="KW-0805">Transcription regulation</keyword>
<gene>
    <name evidence="6" type="ORF">SINU_06135</name>
</gene>
<dbReference type="CDD" id="cd01106">
    <property type="entry name" value="HTH_TipAL-Mta"/>
    <property type="match status" value="1"/>
</dbReference>
<accession>A0A0U1QPU3</accession>
<evidence type="ECO:0000256" key="1">
    <source>
        <dbReference type="ARBA" id="ARBA00023015"/>
    </source>
</evidence>
<dbReference type="RefSeq" id="WP_047034943.1">
    <property type="nucleotide sequence ID" value="NZ_AFVQ02000072.1"/>
</dbReference>
<feature type="domain" description="HTH merR-type" evidence="5">
    <location>
        <begin position="2"/>
        <end position="71"/>
    </location>
</feature>
<keyword evidence="4" id="KW-0804">Transcription</keyword>
<dbReference type="SUPFAM" id="SSF46955">
    <property type="entry name" value="Putative DNA-binding domain"/>
    <property type="match status" value="1"/>
</dbReference>
<name>A0A0U1QPU3_9BACL</name>
<dbReference type="Pfam" id="PF07739">
    <property type="entry name" value="TipAS"/>
    <property type="match status" value="1"/>
</dbReference>
<dbReference type="Gene3D" id="1.10.1660.10">
    <property type="match status" value="1"/>
</dbReference>